<accession>A0A8F5GZX8</accession>
<dbReference type="Proteomes" id="UP000693941">
    <property type="component" value="Chromosome"/>
</dbReference>
<reference evidence="3 4" key="1">
    <citation type="journal article" date="2021" name="Environ. Microbiol.">
        <title>New insights into the diversity and evolution of the archaeal mobilome from three complete genomes of Saccharolobus shibatae.</title>
        <authorList>
            <person name="Medvedeva S."/>
            <person name="Brandt D."/>
            <person name="Cvirkaite-Krupovic V."/>
            <person name="Liu Y."/>
            <person name="Severinov K."/>
            <person name="Ishino S."/>
            <person name="Ishino Y."/>
            <person name="Prangishvili D."/>
            <person name="Kalinowski J."/>
            <person name="Krupovic M."/>
        </authorList>
    </citation>
    <scope>NUCLEOTIDE SEQUENCE [LARGE SCALE GENOMIC DNA]</scope>
    <source>
        <strain evidence="2">BEU9</strain>
        <strain evidence="3 4">S38A</strain>
    </source>
</reference>
<dbReference type="EMBL" id="CP077713">
    <property type="protein sequence ID" value="QXJ35789.1"/>
    <property type="molecule type" value="Genomic_DNA"/>
</dbReference>
<sequence>MISVIVIEYDRRGFLKDALHSVFSQTLDKSLYEVIVVKRLEDREDDDYAKKNGARIIYDDSPQLGKMLSIGVDESKGDIITFLEDDDKYNLERLAYIHKIFQSKKLSGFRNLHYNIDKNGNIIGKEEMDISEEEIVNSQNYKLKRYYNHLGNNSSIALRREAIDDDVKKIELALDIYFSISSICSDGYYYSPNYLTYYRIHTQNTSMSKNLIRRAKSALRNLSDFQLMYNKYKCSKEIEKTVRLFLLLHKTQLSIYSLFPELNIPKVNLTVYDKLFLLNPLNHPDKNARRACLKMLILSLPSENLKRKIFNEFLASSS</sequence>
<gene>
    <name evidence="2" type="ORF">J5U21_02316</name>
    <name evidence="3" type="ORF">J5U22_02336</name>
</gene>
<proteinExistence type="predicted"/>
<evidence type="ECO:0000259" key="1">
    <source>
        <dbReference type="Pfam" id="PF00535"/>
    </source>
</evidence>
<organism evidence="3 4">
    <name type="scientific">Saccharolobus shibatae</name>
    <dbReference type="NCBI Taxonomy" id="2286"/>
    <lineage>
        <taxon>Archaea</taxon>
        <taxon>Thermoproteota</taxon>
        <taxon>Thermoprotei</taxon>
        <taxon>Sulfolobales</taxon>
        <taxon>Sulfolobaceae</taxon>
        <taxon>Saccharolobus</taxon>
    </lineage>
</organism>
<dbReference type="EMBL" id="CP077715">
    <property type="protein sequence ID" value="QXJ32665.1"/>
    <property type="molecule type" value="Genomic_DNA"/>
</dbReference>
<dbReference type="CDD" id="cd00761">
    <property type="entry name" value="Glyco_tranf_GTA_type"/>
    <property type="match status" value="1"/>
</dbReference>
<feature type="domain" description="Glycosyltransferase 2-like" evidence="1">
    <location>
        <begin position="3"/>
        <end position="164"/>
    </location>
</feature>
<evidence type="ECO:0000313" key="2">
    <source>
        <dbReference type="EMBL" id="QXJ32665.1"/>
    </source>
</evidence>
<dbReference type="InterPro" id="IPR001173">
    <property type="entry name" value="Glyco_trans_2-like"/>
</dbReference>
<protein>
    <recommendedName>
        <fullName evidence="1">Glycosyltransferase 2-like domain-containing protein</fullName>
    </recommendedName>
</protein>
<name>A0A8F5GZX8_9CREN</name>
<dbReference type="AlphaFoldDB" id="A0A8F5GZX8"/>
<evidence type="ECO:0000313" key="4">
    <source>
        <dbReference type="Proteomes" id="UP000694036"/>
    </source>
</evidence>
<dbReference type="GeneID" id="65560729"/>
<evidence type="ECO:0000313" key="3">
    <source>
        <dbReference type="EMBL" id="QXJ35789.1"/>
    </source>
</evidence>
<dbReference type="Proteomes" id="UP000694036">
    <property type="component" value="Chromosome"/>
</dbReference>
<keyword evidence="4" id="KW-1185">Reference proteome</keyword>
<dbReference type="RefSeq" id="WP_218258265.1">
    <property type="nucleotide sequence ID" value="NZ_CP077713.1"/>
</dbReference>
<dbReference type="Pfam" id="PF00535">
    <property type="entry name" value="Glycos_transf_2"/>
    <property type="match status" value="1"/>
</dbReference>